<feature type="transmembrane region" description="Helical" evidence="1">
    <location>
        <begin position="80"/>
        <end position="106"/>
    </location>
</feature>
<comment type="caution">
    <text evidence="2">The sequence shown here is derived from an EMBL/GenBank/DDBJ whole genome shotgun (WGS) entry which is preliminary data.</text>
</comment>
<evidence type="ECO:0000313" key="2">
    <source>
        <dbReference type="EMBL" id="KAL0563554.1"/>
    </source>
</evidence>
<reference evidence="2 3" key="1">
    <citation type="submission" date="2024-02" db="EMBL/GenBank/DDBJ databases">
        <title>A draft genome for the cacao thread blight pathogen Marasmius crinis-equi.</title>
        <authorList>
            <person name="Cohen S.P."/>
            <person name="Baruah I.K."/>
            <person name="Amoako-Attah I."/>
            <person name="Bukari Y."/>
            <person name="Meinhardt L.W."/>
            <person name="Bailey B.A."/>
        </authorList>
    </citation>
    <scope>NUCLEOTIDE SEQUENCE [LARGE SCALE GENOMIC DNA]</scope>
    <source>
        <strain evidence="2 3">GH-76</strain>
    </source>
</reference>
<keyword evidence="3" id="KW-1185">Reference proteome</keyword>
<feature type="transmembrane region" description="Helical" evidence="1">
    <location>
        <begin position="162"/>
        <end position="186"/>
    </location>
</feature>
<proteinExistence type="predicted"/>
<keyword evidence="1" id="KW-0472">Membrane</keyword>
<name>A0ABR3EKZ1_9AGAR</name>
<organism evidence="2 3">
    <name type="scientific">Marasmius crinis-equi</name>
    <dbReference type="NCBI Taxonomy" id="585013"/>
    <lineage>
        <taxon>Eukaryota</taxon>
        <taxon>Fungi</taxon>
        <taxon>Dikarya</taxon>
        <taxon>Basidiomycota</taxon>
        <taxon>Agaricomycotina</taxon>
        <taxon>Agaricomycetes</taxon>
        <taxon>Agaricomycetidae</taxon>
        <taxon>Agaricales</taxon>
        <taxon>Marasmiineae</taxon>
        <taxon>Marasmiaceae</taxon>
        <taxon>Marasmius</taxon>
    </lineage>
</organism>
<feature type="transmembrane region" description="Helical" evidence="1">
    <location>
        <begin position="206"/>
        <end position="224"/>
    </location>
</feature>
<keyword evidence="1" id="KW-0812">Transmembrane</keyword>
<feature type="non-terminal residue" evidence="2">
    <location>
        <position position="225"/>
    </location>
</feature>
<gene>
    <name evidence="2" type="ORF">V5O48_018511</name>
</gene>
<protein>
    <submittedName>
        <fullName evidence="2">Uncharacterized protein</fullName>
    </submittedName>
</protein>
<evidence type="ECO:0000313" key="3">
    <source>
        <dbReference type="Proteomes" id="UP001465976"/>
    </source>
</evidence>
<sequence length="225" mass="25060">MPFLDDSLLSSVRLVILEPLISMSLQFFAYGMHMHLPSLYLAELEVLSAGFYVLLFGMCIRTLIRKEEDSTKRLFMRWSIALFILATLSAGCEMYRFIALAVVQFLSVKNQDLSGVAEYYTRDVTKNVMDGLFFSLLILTNATADSILVYRCYIIWGSRKLVIALPLLAAIAFTLVGLVGMVMTGVGNRDQTIPSNLNLVLKGDTLEAIYVIGSTSVNFLLTLLT</sequence>
<dbReference type="EMBL" id="JBAHYK010003394">
    <property type="protein sequence ID" value="KAL0563554.1"/>
    <property type="molecule type" value="Genomic_DNA"/>
</dbReference>
<dbReference type="Proteomes" id="UP001465976">
    <property type="component" value="Unassembled WGS sequence"/>
</dbReference>
<keyword evidence="1" id="KW-1133">Transmembrane helix</keyword>
<accession>A0ABR3EKZ1</accession>
<feature type="transmembrane region" description="Helical" evidence="1">
    <location>
        <begin position="39"/>
        <end position="60"/>
    </location>
</feature>
<feature type="transmembrane region" description="Helical" evidence="1">
    <location>
        <begin position="132"/>
        <end position="150"/>
    </location>
</feature>
<evidence type="ECO:0000256" key="1">
    <source>
        <dbReference type="SAM" id="Phobius"/>
    </source>
</evidence>